<sequence length="235" mass="25544">MNPLRELGDLGDAITELENSGIQVLLAGKGIRALCNSIRTPSANISSENPIVLSVMLTGLEPSRDEAVRRFFYQLHCSVAISPASPPMSPHVGYMVHCVDGPPADSSIQLTDEHLLFHVGDRFRILLPLYFDPLLTEYSASIENAAVPALLDYSGPNGTPGNRVDLELARASSMWHSATVPSDVNNHEDEAPGLSTMSYPNMLVMSVNSIRLSSRVSSGNRGDFFFALGDYLERL</sequence>
<keyword evidence="2" id="KW-1185">Reference proteome</keyword>
<evidence type="ECO:0000313" key="2">
    <source>
        <dbReference type="Proteomes" id="UP001396898"/>
    </source>
</evidence>
<organism evidence="1 2">
    <name type="scientific">Apiospora marii</name>
    <dbReference type="NCBI Taxonomy" id="335849"/>
    <lineage>
        <taxon>Eukaryota</taxon>
        <taxon>Fungi</taxon>
        <taxon>Dikarya</taxon>
        <taxon>Ascomycota</taxon>
        <taxon>Pezizomycotina</taxon>
        <taxon>Sordariomycetes</taxon>
        <taxon>Xylariomycetidae</taxon>
        <taxon>Amphisphaeriales</taxon>
        <taxon>Apiosporaceae</taxon>
        <taxon>Apiospora</taxon>
    </lineage>
</organism>
<gene>
    <name evidence="1" type="ORF">PG991_006933</name>
</gene>
<proteinExistence type="predicted"/>
<protein>
    <recommendedName>
        <fullName evidence="3">Anaphase-promoting complex subunit 1</fullName>
    </recommendedName>
</protein>
<name>A0ABR1RYQ3_9PEZI</name>
<comment type="caution">
    <text evidence="1">The sequence shown here is derived from an EMBL/GenBank/DDBJ whole genome shotgun (WGS) entry which is preliminary data.</text>
</comment>
<reference evidence="1 2" key="1">
    <citation type="submission" date="2023-01" db="EMBL/GenBank/DDBJ databases">
        <title>Analysis of 21 Apiospora genomes using comparative genomics revels a genus with tremendous synthesis potential of carbohydrate active enzymes and secondary metabolites.</title>
        <authorList>
            <person name="Sorensen T."/>
        </authorList>
    </citation>
    <scope>NUCLEOTIDE SEQUENCE [LARGE SCALE GENOMIC DNA]</scope>
    <source>
        <strain evidence="1 2">CBS 20057</strain>
    </source>
</reference>
<dbReference type="EMBL" id="JAQQWI010000009">
    <property type="protein sequence ID" value="KAK8023052.1"/>
    <property type="molecule type" value="Genomic_DNA"/>
</dbReference>
<dbReference type="Proteomes" id="UP001396898">
    <property type="component" value="Unassembled WGS sequence"/>
</dbReference>
<evidence type="ECO:0000313" key="1">
    <source>
        <dbReference type="EMBL" id="KAK8023052.1"/>
    </source>
</evidence>
<accession>A0ABR1RYQ3</accession>
<evidence type="ECO:0008006" key="3">
    <source>
        <dbReference type="Google" id="ProtNLM"/>
    </source>
</evidence>